<dbReference type="EMBL" id="JAHWDQ010000007">
    <property type="protein sequence ID" value="MBW2942653.1"/>
    <property type="molecule type" value="Genomic_DNA"/>
</dbReference>
<name>A0ABS6VXB4_9GAMM</name>
<accession>A0ABS6VXB4</accession>
<dbReference type="RefSeq" id="WP_219044899.1">
    <property type="nucleotide sequence ID" value="NZ_JAHWDQ010000007.1"/>
</dbReference>
<dbReference type="InterPro" id="IPR009799">
    <property type="entry name" value="EthD_dom"/>
</dbReference>
<dbReference type="Proteomes" id="UP001166291">
    <property type="component" value="Unassembled WGS sequence"/>
</dbReference>
<proteinExistence type="predicted"/>
<protein>
    <submittedName>
        <fullName evidence="2">EthD domain-containing protein</fullName>
    </submittedName>
</protein>
<gene>
    <name evidence="2" type="ORF">KXJ70_17780</name>
</gene>
<evidence type="ECO:0000313" key="3">
    <source>
        <dbReference type="Proteomes" id="UP001166291"/>
    </source>
</evidence>
<dbReference type="Pfam" id="PF07110">
    <property type="entry name" value="EthD"/>
    <property type="match status" value="1"/>
</dbReference>
<reference evidence="2" key="1">
    <citation type="submission" date="2021-07" db="EMBL/GenBank/DDBJ databases">
        <title>Zhongshania sp. CAU 1632 isolated from seawater.</title>
        <authorList>
            <person name="Kim W."/>
        </authorList>
    </citation>
    <scope>NUCLEOTIDE SEQUENCE</scope>
    <source>
        <strain evidence="2">CAU 1632</strain>
    </source>
</reference>
<evidence type="ECO:0000313" key="2">
    <source>
        <dbReference type="EMBL" id="MBW2942653.1"/>
    </source>
</evidence>
<sequence length="199" mass="22492">MMKSICTLSRRADFSREAFQQYYENSHAPLAIKHFPFTRYVRNHVVDQPDIGFDTISEFWADDVARLMELMTGPVGDILREDERRFMDQSKIAPGVSEEHVLASGLVANERYAVLLNWDDESFDLSQWAKVLIASQPNCSIDVVSSWQQPAFPAKAVLWTLDNHRPASLPGSVSSKFVKVRRVETDPEMLLASRGASSS</sequence>
<organism evidence="2 3">
    <name type="scientific">Zhongshania aquimaris</name>
    <dbReference type="NCBI Taxonomy" id="2857107"/>
    <lineage>
        <taxon>Bacteria</taxon>
        <taxon>Pseudomonadati</taxon>
        <taxon>Pseudomonadota</taxon>
        <taxon>Gammaproteobacteria</taxon>
        <taxon>Cellvibrionales</taxon>
        <taxon>Spongiibacteraceae</taxon>
        <taxon>Zhongshania</taxon>
    </lineage>
</organism>
<keyword evidence="3" id="KW-1185">Reference proteome</keyword>
<comment type="caution">
    <text evidence="2">The sequence shown here is derived from an EMBL/GenBank/DDBJ whole genome shotgun (WGS) entry which is preliminary data.</text>
</comment>
<evidence type="ECO:0000259" key="1">
    <source>
        <dbReference type="Pfam" id="PF07110"/>
    </source>
</evidence>
<dbReference type="NCBIfam" id="TIGR02118">
    <property type="entry name" value="EthD family reductase"/>
    <property type="match status" value="1"/>
</dbReference>
<feature type="domain" description="EthD" evidence="1">
    <location>
        <begin position="13"/>
        <end position="90"/>
    </location>
</feature>